<reference evidence="5 6" key="1">
    <citation type="submission" date="2021-01" db="EMBL/GenBank/DDBJ databases">
        <title>FDA dAtabase for Regulatory Grade micrObial Sequences (FDA-ARGOS): Supporting development and validation of Infectious Disease Dx tests.</title>
        <authorList>
            <person name="Nelson B."/>
            <person name="Plummer A."/>
            <person name="Tallon L."/>
            <person name="Sadzewicz L."/>
            <person name="Zhao X."/>
            <person name="Boylan J."/>
            <person name="Ott S."/>
            <person name="Bowen H."/>
            <person name="Vavikolanu K."/>
            <person name="Mehta A."/>
            <person name="Aluvathingal J."/>
            <person name="Nadendla S."/>
            <person name="Myers T."/>
            <person name="Yan Y."/>
            <person name="Sichtig H."/>
        </authorList>
    </citation>
    <scope>NUCLEOTIDE SEQUENCE [LARGE SCALE GENOMIC DNA]</scope>
    <source>
        <strain evidence="5 6">FDAARGOS_1161</strain>
    </source>
</reference>
<dbReference type="Proteomes" id="UP000595254">
    <property type="component" value="Chromosome"/>
</dbReference>
<feature type="region of interest" description="Disordered" evidence="2">
    <location>
        <begin position="120"/>
        <end position="179"/>
    </location>
</feature>
<evidence type="ECO:0000256" key="2">
    <source>
        <dbReference type="SAM" id="MobiDB-lite"/>
    </source>
</evidence>
<dbReference type="Pfam" id="PF06725">
    <property type="entry name" value="3D"/>
    <property type="match status" value="1"/>
</dbReference>
<dbReference type="Gene3D" id="2.40.40.10">
    <property type="entry name" value="RlpA-like domain"/>
    <property type="match status" value="1"/>
</dbReference>
<sequence>MKKIILSLATAAIISGAAGTNTHAENVKVQDGDTLWGLSAKYEVSINDIKSWNNLTSDMIHPNDLLKVSRDETYTIKNGDTLSHIAATFGVTVQDIKEWNKLSSDLIQPNDKLSILTNQSANTSDSQPAAEPAKQAAVQEDAENQEAQPEQPAKEEAPVQAEPVQEENASEPDTAANELSVRSTGYTASCEGCSGITATGVDLKANPDAMVIAVDPTVIPLGSKVYVEGYGYATAADTGGAIKGNKIDIFFANEEDAVNWGVKQVNVKVLN</sequence>
<dbReference type="PANTHER" id="PTHR39160">
    <property type="entry name" value="CELL WALL-BINDING PROTEIN YOCH"/>
    <property type="match status" value="1"/>
</dbReference>
<evidence type="ECO:0000313" key="6">
    <source>
        <dbReference type="Proteomes" id="UP000595254"/>
    </source>
</evidence>
<dbReference type="InterPro" id="IPR051933">
    <property type="entry name" value="Resuscitation_pf_RpfB"/>
</dbReference>
<dbReference type="KEGG" id="ppsr:I6J18_22920"/>
<dbReference type="Gene3D" id="3.10.350.10">
    <property type="entry name" value="LysM domain"/>
    <property type="match status" value="1"/>
</dbReference>
<dbReference type="AlphaFoldDB" id="A0A974NM42"/>
<evidence type="ECO:0000256" key="1">
    <source>
        <dbReference type="ARBA" id="ARBA00022729"/>
    </source>
</evidence>
<feature type="domain" description="LysM" evidence="4">
    <location>
        <begin position="72"/>
        <end position="115"/>
    </location>
</feature>
<dbReference type="PANTHER" id="PTHR39160:SF6">
    <property type="entry name" value="CELL WALL-BINDING PROTEIN YOCH"/>
    <property type="match status" value="1"/>
</dbReference>
<feature type="signal peptide" evidence="3">
    <location>
        <begin position="1"/>
        <end position="24"/>
    </location>
</feature>
<dbReference type="SMART" id="SM00257">
    <property type="entry name" value="LysM"/>
    <property type="match status" value="2"/>
</dbReference>
<dbReference type="PROSITE" id="PS51782">
    <property type="entry name" value="LYSM"/>
    <property type="match status" value="2"/>
</dbReference>
<dbReference type="RefSeq" id="WP_040376130.1">
    <property type="nucleotide sequence ID" value="NZ_CP068053.1"/>
</dbReference>
<gene>
    <name evidence="5" type="ORF">I6J18_22920</name>
</gene>
<dbReference type="CDD" id="cd22786">
    <property type="entry name" value="DPBB_YuiC-like"/>
    <property type="match status" value="1"/>
</dbReference>
<dbReference type="InterPro" id="IPR036779">
    <property type="entry name" value="LysM_dom_sf"/>
</dbReference>
<evidence type="ECO:0000313" key="5">
    <source>
        <dbReference type="EMBL" id="QQT00379.1"/>
    </source>
</evidence>
<dbReference type="InterPro" id="IPR010611">
    <property type="entry name" value="3D_dom"/>
</dbReference>
<protein>
    <submittedName>
        <fullName evidence="5">LysM peptidoglycan-binding domain-containing protein</fullName>
    </submittedName>
</protein>
<name>A0A974NM42_PERPY</name>
<feature type="domain" description="LysM" evidence="4">
    <location>
        <begin position="25"/>
        <end position="68"/>
    </location>
</feature>
<proteinExistence type="predicted"/>
<dbReference type="GO" id="GO:0019867">
    <property type="term" value="C:outer membrane"/>
    <property type="evidence" value="ECO:0007669"/>
    <property type="project" value="InterPro"/>
</dbReference>
<dbReference type="InterPro" id="IPR018392">
    <property type="entry name" value="LysM"/>
</dbReference>
<dbReference type="EMBL" id="CP068053">
    <property type="protein sequence ID" value="QQT00379.1"/>
    <property type="molecule type" value="Genomic_DNA"/>
</dbReference>
<organism evidence="5 6">
    <name type="scientific">Peribacillus psychrosaccharolyticus</name>
    <name type="common">Bacillus psychrosaccharolyticus</name>
    <dbReference type="NCBI Taxonomy" id="1407"/>
    <lineage>
        <taxon>Bacteria</taxon>
        <taxon>Bacillati</taxon>
        <taxon>Bacillota</taxon>
        <taxon>Bacilli</taxon>
        <taxon>Bacillales</taxon>
        <taxon>Bacillaceae</taxon>
        <taxon>Peribacillus</taxon>
    </lineage>
</organism>
<accession>A0A974NM42</accession>
<dbReference type="CDD" id="cd00118">
    <property type="entry name" value="LysM"/>
    <property type="match status" value="2"/>
</dbReference>
<dbReference type="SUPFAM" id="SSF54106">
    <property type="entry name" value="LysM domain"/>
    <property type="match status" value="2"/>
</dbReference>
<keyword evidence="6" id="KW-1185">Reference proteome</keyword>
<dbReference type="Pfam" id="PF01476">
    <property type="entry name" value="LysM"/>
    <property type="match status" value="2"/>
</dbReference>
<dbReference type="GO" id="GO:0004553">
    <property type="term" value="F:hydrolase activity, hydrolyzing O-glycosyl compounds"/>
    <property type="evidence" value="ECO:0007669"/>
    <property type="project" value="InterPro"/>
</dbReference>
<dbReference type="GO" id="GO:0009254">
    <property type="term" value="P:peptidoglycan turnover"/>
    <property type="evidence" value="ECO:0007669"/>
    <property type="project" value="InterPro"/>
</dbReference>
<feature type="chain" id="PRO_5037193100" evidence="3">
    <location>
        <begin position="25"/>
        <end position="271"/>
    </location>
</feature>
<dbReference type="InterPro" id="IPR036908">
    <property type="entry name" value="RlpA-like_sf"/>
</dbReference>
<keyword evidence="1 3" id="KW-0732">Signal</keyword>
<evidence type="ECO:0000256" key="3">
    <source>
        <dbReference type="SAM" id="SignalP"/>
    </source>
</evidence>
<dbReference type="SUPFAM" id="SSF50685">
    <property type="entry name" value="Barwin-like endoglucanases"/>
    <property type="match status" value="1"/>
</dbReference>
<evidence type="ECO:0000259" key="4">
    <source>
        <dbReference type="PROSITE" id="PS51782"/>
    </source>
</evidence>